<name>A0A845F5S9_9BACL</name>
<gene>
    <name evidence="1" type="ORF">GLW07_21845</name>
</gene>
<sequence>MSFNKYGRLKPGVYFLEWDDFKRKFGTTSHRKRLISGLKTAVLQLKSAGCQTVYIDGSFVTTKVVPNDFDACWDATGVNPFLLDPIFRDFSNGRRAQKTKYKGELFPANNIADDKGTVFLDFFQTDKSNGEQKGIIAIDLRKSI</sequence>
<dbReference type="InterPro" id="IPR053860">
    <property type="entry name" value="DUF6932"/>
</dbReference>
<reference evidence="1 2" key="1">
    <citation type="submission" date="2019-11" db="EMBL/GenBank/DDBJ databases">
        <title>Genome sequences of 17 halophilic strains isolated from different environments.</title>
        <authorList>
            <person name="Furrow R.E."/>
        </authorList>
    </citation>
    <scope>NUCLEOTIDE SEQUENCE [LARGE SCALE GENOMIC DNA]</scope>
    <source>
        <strain evidence="1 2">22506_14_FS</strain>
    </source>
</reference>
<dbReference type="Pfam" id="PF22014">
    <property type="entry name" value="DUF6932"/>
    <property type="match status" value="1"/>
</dbReference>
<dbReference type="Proteomes" id="UP000447833">
    <property type="component" value="Unassembled WGS sequence"/>
</dbReference>
<comment type="caution">
    <text evidence="1">The sequence shown here is derived from an EMBL/GenBank/DDBJ whole genome shotgun (WGS) entry which is preliminary data.</text>
</comment>
<organism evidence="1 2">
    <name type="scientific">Guptibacillus hwajinpoensis</name>
    <dbReference type="NCBI Taxonomy" id="208199"/>
    <lineage>
        <taxon>Bacteria</taxon>
        <taxon>Bacillati</taxon>
        <taxon>Bacillota</taxon>
        <taxon>Bacilli</taxon>
        <taxon>Bacillales</taxon>
        <taxon>Guptibacillaceae</taxon>
        <taxon>Guptibacillus</taxon>
    </lineage>
</organism>
<evidence type="ECO:0000313" key="1">
    <source>
        <dbReference type="EMBL" id="MYL65985.1"/>
    </source>
</evidence>
<evidence type="ECO:0000313" key="2">
    <source>
        <dbReference type="Proteomes" id="UP000447833"/>
    </source>
</evidence>
<accession>A0A845F5S9</accession>
<dbReference type="EMBL" id="WMEY01000013">
    <property type="protein sequence ID" value="MYL65985.1"/>
    <property type="molecule type" value="Genomic_DNA"/>
</dbReference>
<protein>
    <submittedName>
        <fullName evidence="1">Uncharacterized protein</fullName>
    </submittedName>
</protein>
<dbReference type="AlphaFoldDB" id="A0A845F5S9"/>
<proteinExistence type="predicted"/>